<dbReference type="SUPFAM" id="SSF55620">
    <property type="entry name" value="Tetrahydrobiopterin biosynthesis enzymes-like"/>
    <property type="match status" value="1"/>
</dbReference>
<dbReference type="GO" id="GO:0005777">
    <property type="term" value="C:peroxisome"/>
    <property type="evidence" value="ECO:0007669"/>
    <property type="project" value="TreeGrafter"/>
</dbReference>
<feature type="non-terminal residue" evidence="7">
    <location>
        <position position="1"/>
    </location>
</feature>
<evidence type="ECO:0000256" key="1">
    <source>
        <dbReference type="ARBA" id="ARBA00004831"/>
    </source>
</evidence>
<dbReference type="InterPro" id="IPR002042">
    <property type="entry name" value="Uricase"/>
</dbReference>
<evidence type="ECO:0000256" key="2">
    <source>
        <dbReference type="ARBA" id="ARBA00009760"/>
    </source>
</evidence>
<name>A0A137PBS5_CONC2</name>
<dbReference type="OrthoDB" id="9992118at2759"/>
<evidence type="ECO:0000256" key="6">
    <source>
        <dbReference type="ARBA" id="ARBA00031317"/>
    </source>
</evidence>
<comment type="pathway">
    <text evidence="1">Purine metabolism; urate degradation; (S)-allantoin from urate: step 1/3.</text>
</comment>
<keyword evidence="4" id="KW-0659">Purine metabolism</keyword>
<organism evidence="7 8">
    <name type="scientific">Conidiobolus coronatus (strain ATCC 28846 / CBS 209.66 / NRRL 28638)</name>
    <name type="common">Delacroixia coronata</name>
    <dbReference type="NCBI Taxonomy" id="796925"/>
    <lineage>
        <taxon>Eukaryota</taxon>
        <taxon>Fungi</taxon>
        <taxon>Fungi incertae sedis</taxon>
        <taxon>Zoopagomycota</taxon>
        <taxon>Entomophthoromycotina</taxon>
        <taxon>Entomophthoromycetes</taxon>
        <taxon>Entomophthorales</taxon>
        <taxon>Ancylistaceae</taxon>
        <taxon>Conidiobolus</taxon>
    </lineage>
</organism>
<evidence type="ECO:0000256" key="3">
    <source>
        <dbReference type="ARBA" id="ARBA00012598"/>
    </source>
</evidence>
<sequence>KHTSQVIAYQEKPNAPVQYQITSKLDALTVLKTTGSSFSNFHRDEYRTLKDADDRILSTIVAIEWSYHNLHNSASVYEINFDEIRAAAKHYALDEFSNKPSPSVQATLYDTANRIINNYAPVEKVSISLPNPNWTRNNVRDLYIPIAHPNGLIKATVKRNVPSKY</sequence>
<dbReference type="EMBL" id="KQ964452">
    <property type="protein sequence ID" value="KXN72468.1"/>
    <property type="molecule type" value="Genomic_DNA"/>
</dbReference>
<dbReference type="UniPathway" id="UPA00394">
    <property type="reaction ID" value="UER00650"/>
</dbReference>
<protein>
    <recommendedName>
        <fullName evidence="3">factor independent urate hydroxylase</fullName>
        <ecNumber evidence="3">1.7.3.3</ecNumber>
    </recommendedName>
    <alternativeName>
        <fullName evidence="6">Urate oxidase</fullName>
    </alternativeName>
</protein>
<dbReference type="InterPro" id="IPR019842">
    <property type="entry name" value="Uricase_CS"/>
</dbReference>
<keyword evidence="8" id="KW-1185">Reference proteome</keyword>
<accession>A0A137PBS5</accession>
<evidence type="ECO:0000313" key="8">
    <source>
        <dbReference type="Proteomes" id="UP000070444"/>
    </source>
</evidence>
<comment type="similarity">
    <text evidence="2">Belongs to the uricase family.</text>
</comment>
<dbReference type="EC" id="1.7.3.3" evidence="3"/>
<dbReference type="GO" id="GO:0019628">
    <property type="term" value="P:urate catabolic process"/>
    <property type="evidence" value="ECO:0007669"/>
    <property type="project" value="UniProtKB-UniPathway"/>
</dbReference>
<dbReference type="PRINTS" id="PR00093">
    <property type="entry name" value="URICASE"/>
</dbReference>
<proteinExistence type="inferred from homology"/>
<dbReference type="Gene3D" id="3.10.270.10">
    <property type="entry name" value="Urate Oxidase"/>
    <property type="match status" value="1"/>
</dbReference>
<keyword evidence="5" id="KW-0560">Oxidoreductase</keyword>
<dbReference type="GO" id="GO:0004846">
    <property type="term" value="F:urate oxidase activity"/>
    <property type="evidence" value="ECO:0007669"/>
    <property type="project" value="UniProtKB-EC"/>
</dbReference>
<dbReference type="PROSITE" id="PS00366">
    <property type="entry name" value="URICASE"/>
    <property type="match status" value="1"/>
</dbReference>
<dbReference type="PANTHER" id="PTHR42874">
    <property type="entry name" value="URICASE"/>
    <property type="match status" value="1"/>
</dbReference>
<gene>
    <name evidence="7" type="ORF">CONCODRAFT_4693</name>
</gene>
<evidence type="ECO:0000313" key="7">
    <source>
        <dbReference type="EMBL" id="KXN72468.1"/>
    </source>
</evidence>
<evidence type="ECO:0000256" key="5">
    <source>
        <dbReference type="ARBA" id="ARBA00023002"/>
    </source>
</evidence>
<dbReference type="Proteomes" id="UP000070444">
    <property type="component" value="Unassembled WGS sequence"/>
</dbReference>
<dbReference type="STRING" id="796925.A0A137PBS5"/>
<dbReference type="GO" id="GO:0006145">
    <property type="term" value="P:purine nucleobase catabolic process"/>
    <property type="evidence" value="ECO:0007669"/>
    <property type="project" value="TreeGrafter"/>
</dbReference>
<dbReference type="AlphaFoldDB" id="A0A137PBS5"/>
<reference evidence="7 8" key="1">
    <citation type="journal article" date="2015" name="Genome Biol. Evol.">
        <title>Phylogenomic analyses indicate that early fungi evolved digesting cell walls of algal ancestors of land plants.</title>
        <authorList>
            <person name="Chang Y."/>
            <person name="Wang S."/>
            <person name="Sekimoto S."/>
            <person name="Aerts A.L."/>
            <person name="Choi C."/>
            <person name="Clum A."/>
            <person name="LaButti K.M."/>
            <person name="Lindquist E.A."/>
            <person name="Yee Ngan C."/>
            <person name="Ohm R.A."/>
            <person name="Salamov A.A."/>
            <person name="Grigoriev I.V."/>
            <person name="Spatafora J.W."/>
            <person name="Berbee M.L."/>
        </authorList>
    </citation>
    <scope>NUCLEOTIDE SEQUENCE [LARGE SCALE GENOMIC DNA]</scope>
    <source>
        <strain evidence="7 8">NRRL 28638</strain>
    </source>
</reference>
<evidence type="ECO:0000256" key="4">
    <source>
        <dbReference type="ARBA" id="ARBA00022631"/>
    </source>
</evidence>
<dbReference type="PANTHER" id="PTHR42874:SF1">
    <property type="entry name" value="URICASE"/>
    <property type="match status" value="1"/>
</dbReference>
<dbReference type="Pfam" id="PF01014">
    <property type="entry name" value="Uricase"/>
    <property type="match status" value="1"/>
</dbReference>